<dbReference type="EMBL" id="JALXKZ020000008">
    <property type="protein sequence ID" value="MCV7628748.1"/>
    <property type="molecule type" value="Genomic_DNA"/>
</dbReference>
<evidence type="ECO:0000256" key="6">
    <source>
        <dbReference type="ARBA" id="ARBA00070405"/>
    </source>
</evidence>
<dbReference type="InterPro" id="IPR036513">
    <property type="entry name" value="STAS_dom_sf"/>
</dbReference>
<dbReference type="SUPFAM" id="SSF56601">
    <property type="entry name" value="beta-lactamase/transpeptidase-like"/>
    <property type="match status" value="1"/>
</dbReference>
<comment type="similarity">
    <text evidence="1 7">Belongs to the glutaminase family.</text>
</comment>
<gene>
    <name evidence="7 9" type="primary">glsA</name>
    <name evidence="9" type="ORF">M3A82_005245</name>
</gene>
<protein>
    <recommendedName>
        <fullName evidence="6 7">Glutaminase</fullName>
        <ecNumber evidence="3 7">3.5.1.2</ecNumber>
    </recommendedName>
</protein>
<evidence type="ECO:0000313" key="10">
    <source>
        <dbReference type="Proteomes" id="UP001205867"/>
    </source>
</evidence>
<evidence type="ECO:0000256" key="7">
    <source>
        <dbReference type="HAMAP-Rule" id="MF_00313"/>
    </source>
</evidence>
<feature type="binding site" evidence="7">
    <location>
        <position position="167"/>
    </location>
    <ligand>
        <name>substrate</name>
    </ligand>
</feature>
<feature type="binding site" evidence="7">
    <location>
        <position position="160"/>
    </location>
    <ligand>
        <name>substrate</name>
    </ligand>
</feature>
<keyword evidence="4 7" id="KW-0378">Hydrolase</keyword>
<accession>A0AAP3ETY1</accession>
<organism evidence="9 10">
    <name type="scientific">Micrococcus luteus</name>
    <name type="common">Micrococcus lysodeikticus</name>
    <dbReference type="NCBI Taxonomy" id="1270"/>
    <lineage>
        <taxon>Bacteria</taxon>
        <taxon>Bacillati</taxon>
        <taxon>Actinomycetota</taxon>
        <taxon>Actinomycetes</taxon>
        <taxon>Micrococcales</taxon>
        <taxon>Micrococcaceae</taxon>
        <taxon>Micrococcus</taxon>
    </lineage>
</organism>
<evidence type="ECO:0000256" key="4">
    <source>
        <dbReference type="ARBA" id="ARBA00022801"/>
    </source>
</evidence>
<dbReference type="PANTHER" id="PTHR12544">
    <property type="entry name" value="GLUTAMINASE"/>
    <property type="match status" value="1"/>
</dbReference>
<feature type="binding site" evidence="7">
    <location>
        <position position="243"/>
    </location>
    <ligand>
        <name>substrate</name>
    </ligand>
</feature>
<dbReference type="AlphaFoldDB" id="A0AAP3ETY1"/>
<dbReference type="InterPro" id="IPR015868">
    <property type="entry name" value="Glutaminase"/>
</dbReference>
<dbReference type="GO" id="GO:0006537">
    <property type="term" value="P:glutamate biosynthetic process"/>
    <property type="evidence" value="ECO:0007669"/>
    <property type="project" value="TreeGrafter"/>
</dbReference>
<comment type="catalytic activity">
    <reaction evidence="5 7">
        <text>L-glutamine + H2O = L-glutamate + NH4(+)</text>
        <dbReference type="Rhea" id="RHEA:15889"/>
        <dbReference type="ChEBI" id="CHEBI:15377"/>
        <dbReference type="ChEBI" id="CHEBI:28938"/>
        <dbReference type="ChEBI" id="CHEBI:29985"/>
        <dbReference type="ChEBI" id="CHEBI:58359"/>
        <dbReference type="EC" id="3.5.1.2"/>
    </reaction>
</comment>
<comment type="subunit">
    <text evidence="2 7">Homotetramer.</text>
</comment>
<name>A0AAP3ETY1_MICLU</name>
<dbReference type="EC" id="3.5.1.2" evidence="3 7"/>
<proteinExistence type="inferred from homology"/>
<keyword evidence="7" id="KW-0007">Acetylation</keyword>
<dbReference type="GO" id="GO:0004359">
    <property type="term" value="F:glutaminase activity"/>
    <property type="evidence" value="ECO:0007669"/>
    <property type="project" value="UniProtKB-UniRule"/>
</dbReference>
<evidence type="ECO:0000313" key="9">
    <source>
        <dbReference type="EMBL" id="MCV7628748.1"/>
    </source>
</evidence>
<dbReference type="Proteomes" id="UP001205867">
    <property type="component" value="Unassembled WGS sequence"/>
</dbReference>
<dbReference type="Gene3D" id="3.30.750.24">
    <property type="entry name" value="STAS domain"/>
    <property type="match status" value="1"/>
</dbReference>
<evidence type="ECO:0000256" key="5">
    <source>
        <dbReference type="ARBA" id="ARBA00049534"/>
    </source>
</evidence>
<evidence type="ECO:0000256" key="2">
    <source>
        <dbReference type="ARBA" id="ARBA00011881"/>
    </source>
</evidence>
<dbReference type="InterPro" id="IPR002645">
    <property type="entry name" value="STAS_dom"/>
</dbReference>
<sequence length="456" mass="48209">MRHPIPDYLARLVTELGAVNPGETAQYIPVLAEADPDRFGIALATPTGRLHCAGDADVEFTIQSASKPFTYAAALVDRGFAAVDRQVGLNPSGEAFNELSLEVESHRPDNAMINAGALAVHQLLVGPEASRKERLDRAVEIMSLLAGRRLSVDRQTYESEMAVSDRNLSLGHMLRSYGVLQDSAEEIVAGYVAQCAVRVTAKDLAVMGACLATGGIHPMTGERVLPSIVARRVVSVMTSSGMYDAAGQWLADVGIPAKSGVAGGVLGALPGRVGIGVFSPRLDEVGNSARGVLACRRLSEDFRLHLMDGDSLGGTAVRFVEREGDRVFLHLQGVIRFGGAEAVLDALTDLHTGAEKPGTGWDAAVYPRWQEAAADSAALAAATGGGAVHEAAAVAARDENDGPIRTVVLNLARVDRIDDVGRRLIAEGVRRLQADGVRVEVEDPERILPLEEAGAH</sequence>
<dbReference type="Gene3D" id="3.40.710.10">
    <property type="entry name" value="DD-peptidase/beta-lactamase superfamily"/>
    <property type="match status" value="1"/>
</dbReference>
<feature type="binding site" evidence="7">
    <location>
        <position position="261"/>
    </location>
    <ligand>
        <name>substrate</name>
    </ligand>
</feature>
<dbReference type="PROSITE" id="PS50801">
    <property type="entry name" value="STAS"/>
    <property type="match status" value="1"/>
</dbReference>
<evidence type="ECO:0000259" key="8">
    <source>
        <dbReference type="PROSITE" id="PS50801"/>
    </source>
</evidence>
<feature type="binding site" evidence="7">
    <location>
        <position position="114"/>
    </location>
    <ligand>
        <name>substrate</name>
    </ligand>
</feature>
<dbReference type="GO" id="GO:0006543">
    <property type="term" value="P:L-glutamine catabolic process"/>
    <property type="evidence" value="ECO:0007669"/>
    <property type="project" value="TreeGrafter"/>
</dbReference>
<dbReference type="SUPFAM" id="SSF52091">
    <property type="entry name" value="SpoIIaa-like"/>
    <property type="match status" value="1"/>
</dbReference>
<reference evidence="9" key="1">
    <citation type="submission" date="2023-06" db="EMBL/GenBank/DDBJ databases">
        <title>lsaBGC provides a comprehensive framework for evolutionary analysis of biosynthetic gene clusters within focal taxa.</title>
        <authorList>
            <person name="Salamzade R."/>
            <person name="Sandstrom S."/>
            <person name="Kalan L.R."/>
        </authorList>
    </citation>
    <scope>NUCLEOTIDE SEQUENCE</scope>
    <source>
        <strain evidence="9">P3-SID899</strain>
    </source>
</reference>
<feature type="domain" description="STAS" evidence="8">
    <location>
        <begin position="327"/>
        <end position="441"/>
    </location>
</feature>
<dbReference type="Pfam" id="PF04960">
    <property type="entry name" value="Glutaminase"/>
    <property type="match status" value="1"/>
</dbReference>
<dbReference type="NCBIfam" id="TIGR03814">
    <property type="entry name" value="Gln_ase"/>
    <property type="match status" value="1"/>
</dbReference>
<dbReference type="FunFam" id="3.40.710.10:FF:000005">
    <property type="entry name" value="Glutaminase"/>
    <property type="match status" value="1"/>
</dbReference>
<feature type="binding site" evidence="7">
    <location>
        <position position="64"/>
    </location>
    <ligand>
        <name>substrate</name>
    </ligand>
</feature>
<dbReference type="HAMAP" id="MF_00313">
    <property type="entry name" value="Glutaminase"/>
    <property type="match status" value="1"/>
</dbReference>
<dbReference type="InterPro" id="IPR012338">
    <property type="entry name" value="Beta-lactam/transpept-like"/>
</dbReference>
<dbReference type="RefSeq" id="WP_049158228.1">
    <property type="nucleotide sequence ID" value="NZ_JAHHXH010000009.1"/>
</dbReference>
<evidence type="ECO:0000256" key="3">
    <source>
        <dbReference type="ARBA" id="ARBA00012918"/>
    </source>
</evidence>
<feature type="binding site" evidence="7">
    <location>
        <position position="191"/>
    </location>
    <ligand>
        <name>substrate</name>
    </ligand>
</feature>
<comment type="caution">
    <text evidence="9">The sequence shown here is derived from an EMBL/GenBank/DDBJ whole genome shotgun (WGS) entry which is preliminary data.</text>
</comment>
<evidence type="ECO:0000256" key="1">
    <source>
        <dbReference type="ARBA" id="ARBA00011076"/>
    </source>
</evidence>
<dbReference type="PANTHER" id="PTHR12544:SF29">
    <property type="entry name" value="GLUTAMINASE"/>
    <property type="match status" value="1"/>
</dbReference>